<keyword evidence="2" id="KW-1185">Reference proteome</keyword>
<evidence type="ECO:0008006" key="3">
    <source>
        <dbReference type="Google" id="ProtNLM"/>
    </source>
</evidence>
<dbReference type="Proteomes" id="UP001054945">
    <property type="component" value="Unassembled WGS sequence"/>
</dbReference>
<sequence length="168" mass="19667">RLQNSVRPENDALSVMCNVERLKTEEYNPILLFKPQNSKTLYGPPGLNALLNNYYNRLELWAACLRQFPHGFTDTNNYCETFHNQLKSVYFQLFTESDTTMEGNNRVDDAFIDPKITRCIHLRERLSKKLQILLSTPAWMHSSKQKNFRSSLHSPIDDAKLYIYIYNG</sequence>
<accession>A0AAV4S937</accession>
<evidence type="ECO:0000313" key="2">
    <source>
        <dbReference type="Proteomes" id="UP001054945"/>
    </source>
</evidence>
<dbReference type="AlphaFoldDB" id="A0AAV4S937"/>
<reference evidence="1 2" key="1">
    <citation type="submission" date="2021-06" db="EMBL/GenBank/DDBJ databases">
        <title>Caerostris extrusa draft genome.</title>
        <authorList>
            <person name="Kono N."/>
            <person name="Arakawa K."/>
        </authorList>
    </citation>
    <scope>NUCLEOTIDE SEQUENCE [LARGE SCALE GENOMIC DNA]</scope>
</reference>
<proteinExistence type="predicted"/>
<dbReference type="EMBL" id="BPLR01009025">
    <property type="protein sequence ID" value="GIY29126.1"/>
    <property type="molecule type" value="Genomic_DNA"/>
</dbReference>
<evidence type="ECO:0000313" key="1">
    <source>
        <dbReference type="EMBL" id="GIY29126.1"/>
    </source>
</evidence>
<feature type="non-terminal residue" evidence="1">
    <location>
        <position position="1"/>
    </location>
</feature>
<protein>
    <recommendedName>
        <fullName evidence="3">Reverse transcriptase</fullName>
    </recommendedName>
</protein>
<gene>
    <name evidence="1" type="ORF">CEXT_429001</name>
</gene>
<organism evidence="1 2">
    <name type="scientific">Caerostris extrusa</name>
    <name type="common">Bark spider</name>
    <name type="synonym">Caerostris bankana</name>
    <dbReference type="NCBI Taxonomy" id="172846"/>
    <lineage>
        <taxon>Eukaryota</taxon>
        <taxon>Metazoa</taxon>
        <taxon>Ecdysozoa</taxon>
        <taxon>Arthropoda</taxon>
        <taxon>Chelicerata</taxon>
        <taxon>Arachnida</taxon>
        <taxon>Araneae</taxon>
        <taxon>Araneomorphae</taxon>
        <taxon>Entelegynae</taxon>
        <taxon>Araneoidea</taxon>
        <taxon>Araneidae</taxon>
        <taxon>Caerostris</taxon>
    </lineage>
</organism>
<name>A0AAV4S937_CAEEX</name>
<comment type="caution">
    <text evidence="1">The sequence shown here is derived from an EMBL/GenBank/DDBJ whole genome shotgun (WGS) entry which is preliminary data.</text>
</comment>